<dbReference type="Gene3D" id="1.10.8.50">
    <property type="match status" value="1"/>
</dbReference>
<dbReference type="SUPFAM" id="SSF46946">
    <property type="entry name" value="S13-like H2TH domain"/>
    <property type="match status" value="1"/>
</dbReference>
<feature type="domain" description="Formamidopyrimidine-DNA glycosylase catalytic" evidence="11">
    <location>
        <begin position="2"/>
        <end position="132"/>
    </location>
</feature>
<keyword evidence="13" id="KW-1185">Reference proteome</keyword>
<dbReference type="GO" id="GO:0016829">
    <property type="term" value="F:lyase activity"/>
    <property type="evidence" value="ECO:0007669"/>
    <property type="project" value="UniProtKB-KW"/>
</dbReference>
<evidence type="ECO:0000256" key="10">
    <source>
        <dbReference type="SAM" id="MobiDB-lite"/>
    </source>
</evidence>
<keyword evidence="3" id="KW-0227">DNA damage</keyword>
<keyword evidence="6" id="KW-0234">DNA repair</keyword>
<organism evidence="12 13">
    <name type="scientific">Ostreococcus tauri</name>
    <name type="common">Marine green alga</name>
    <dbReference type="NCBI Taxonomy" id="70448"/>
    <lineage>
        <taxon>Eukaryota</taxon>
        <taxon>Viridiplantae</taxon>
        <taxon>Chlorophyta</taxon>
        <taxon>Mamiellophyceae</taxon>
        <taxon>Mamiellales</taxon>
        <taxon>Bathycoccaceae</taxon>
        <taxon>Ostreococcus</taxon>
    </lineage>
</organism>
<evidence type="ECO:0000256" key="3">
    <source>
        <dbReference type="ARBA" id="ARBA00022763"/>
    </source>
</evidence>
<evidence type="ECO:0000256" key="8">
    <source>
        <dbReference type="ARBA" id="ARBA00023268"/>
    </source>
</evidence>
<feature type="region of interest" description="Disordered" evidence="10">
    <location>
        <begin position="291"/>
        <end position="338"/>
    </location>
</feature>
<dbReference type="FunFam" id="1.10.8.50:FF:000009">
    <property type="entry name" value="Formamidopyrimidine-DNA glycosylase"/>
    <property type="match status" value="1"/>
</dbReference>
<dbReference type="PROSITE" id="PS51068">
    <property type="entry name" value="FPG_CAT"/>
    <property type="match status" value="1"/>
</dbReference>
<keyword evidence="9" id="KW-0326">Glycosidase</keyword>
<dbReference type="GO" id="GO:0003906">
    <property type="term" value="F:DNA-(apurinic or apyrimidinic site) endonuclease activity"/>
    <property type="evidence" value="ECO:0007669"/>
    <property type="project" value="InterPro"/>
</dbReference>
<dbReference type="AlphaFoldDB" id="A0A090M6D2"/>
<keyword evidence="8" id="KW-0511">Multifunctional enzyme</keyword>
<dbReference type="GO" id="GO:0008534">
    <property type="term" value="F:oxidized purine nucleobase lesion DNA N-glycosylase activity"/>
    <property type="evidence" value="ECO:0007669"/>
    <property type="project" value="UniProtKB-EC"/>
</dbReference>
<dbReference type="SMART" id="SM01232">
    <property type="entry name" value="H2TH"/>
    <property type="match status" value="1"/>
</dbReference>
<evidence type="ECO:0000256" key="2">
    <source>
        <dbReference type="ARBA" id="ARBA00009409"/>
    </source>
</evidence>
<comment type="catalytic activity">
    <reaction evidence="1">
        <text>Hydrolysis of DNA containing ring-opened 7-methylguanine residues, releasing 2,6-diamino-4-hydroxy-5-(N-methyl)formamidopyrimidine.</text>
        <dbReference type="EC" id="3.2.2.23"/>
    </reaction>
</comment>
<evidence type="ECO:0000259" key="11">
    <source>
        <dbReference type="PROSITE" id="PS51068"/>
    </source>
</evidence>
<dbReference type="KEGG" id="ota:OT_ostta12g00655"/>
<dbReference type="GO" id="GO:0006284">
    <property type="term" value="P:base-excision repair"/>
    <property type="evidence" value="ECO:0007669"/>
    <property type="project" value="InterPro"/>
</dbReference>
<dbReference type="Pfam" id="PF01149">
    <property type="entry name" value="Fapy_DNA_glyco"/>
    <property type="match status" value="1"/>
</dbReference>
<dbReference type="InParanoid" id="A0A090M6D2"/>
<dbReference type="InterPro" id="IPR010979">
    <property type="entry name" value="Ribosomal_uS13-like_H2TH"/>
</dbReference>
<feature type="compositionally biased region" description="Low complexity" evidence="10">
    <location>
        <begin position="313"/>
        <end position="338"/>
    </location>
</feature>
<dbReference type="GO" id="GO:0008270">
    <property type="term" value="F:zinc ion binding"/>
    <property type="evidence" value="ECO:0007669"/>
    <property type="project" value="InterPro"/>
</dbReference>
<dbReference type="Proteomes" id="UP000009170">
    <property type="component" value="Unassembled WGS sequence"/>
</dbReference>
<comment type="similarity">
    <text evidence="2">Belongs to the FPG family.</text>
</comment>
<dbReference type="PANTHER" id="PTHR22993:SF9">
    <property type="entry name" value="FORMAMIDOPYRIMIDINE-DNA GLYCOSYLASE"/>
    <property type="match status" value="1"/>
</dbReference>
<dbReference type="SUPFAM" id="SSF81624">
    <property type="entry name" value="N-terminal domain of MutM-like DNA repair proteins"/>
    <property type="match status" value="1"/>
</dbReference>
<keyword evidence="7 12" id="KW-0456">Lyase</keyword>
<evidence type="ECO:0000256" key="9">
    <source>
        <dbReference type="ARBA" id="ARBA00023295"/>
    </source>
</evidence>
<evidence type="ECO:0000256" key="5">
    <source>
        <dbReference type="ARBA" id="ARBA00023125"/>
    </source>
</evidence>
<proteinExistence type="inferred from homology"/>
<evidence type="ECO:0000256" key="4">
    <source>
        <dbReference type="ARBA" id="ARBA00022801"/>
    </source>
</evidence>
<evidence type="ECO:0000313" key="13">
    <source>
        <dbReference type="Proteomes" id="UP000009170"/>
    </source>
</evidence>
<dbReference type="PANTHER" id="PTHR22993">
    <property type="entry name" value="FORMAMIDOPYRIMIDINE-DNA GLYCOSYLASE"/>
    <property type="match status" value="1"/>
</dbReference>
<dbReference type="OrthoDB" id="444592at2759"/>
<dbReference type="EMBL" id="CAID01000012">
    <property type="protein sequence ID" value="CEF99800.1"/>
    <property type="molecule type" value="Genomic_DNA"/>
</dbReference>
<dbReference type="Pfam" id="PF21218">
    <property type="entry name" value="Fpg-like_C"/>
    <property type="match status" value="1"/>
</dbReference>
<dbReference type="GO" id="GO:0005634">
    <property type="term" value="C:nucleus"/>
    <property type="evidence" value="ECO:0007669"/>
    <property type="project" value="TreeGrafter"/>
</dbReference>
<evidence type="ECO:0000256" key="6">
    <source>
        <dbReference type="ARBA" id="ARBA00023204"/>
    </source>
</evidence>
<keyword evidence="5 12" id="KW-0238">DNA-binding</keyword>
<dbReference type="InterPro" id="IPR035937">
    <property type="entry name" value="FPG_N"/>
</dbReference>
<reference evidence="12 13" key="2">
    <citation type="journal article" date="2014" name="BMC Genomics">
        <title>An improved genome of the model marine alga Ostreococcus tauri unfolds by assessing Illumina de novo assemblies.</title>
        <authorList>
            <person name="Blanc-Mathieu R."/>
            <person name="Verhelst B."/>
            <person name="Derelle E."/>
            <person name="Rombauts S."/>
            <person name="Bouget F.Y."/>
            <person name="Carre I."/>
            <person name="Chateau A."/>
            <person name="Eyre-Walker A."/>
            <person name="Grimsley N."/>
            <person name="Moreau H."/>
            <person name="Piegu B."/>
            <person name="Rivals E."/>
            <person name="Schackwitz W."/>
            <person name="Van de Peer Y."/>
            <person name="Piganeau G."/>
        </authorList>
    </citation>
    <scope>NUCLEOTIDE SEQUENCE [LARGE SCALE GENOMIC DNA]</scope>
    <source>
        <strain evidence="13">OTTH 0595 / CCAP 157/2 / RCC745</strain>
    </source>
</reference>
<keyword evidence="4" id="KW-0378">Hydrolase</keyword>
<dbReference type="GeneID" id="9833325"/>
<evidence type="ECO:0000313" key="12">
    <source>
        <dbReference type="EMBL" id="CEF99800.1"/>
    </source>
</evidence>
<dbReference type="Pfam" id="PF06831">
    <property type="entry name" value="H2TH"/>
    <property type="match status" value="1"/>
</dbReference>
<dbReference type="RefSeq" id="XP_022840044.1">
    <property type="nucleotide sequence ID" value="XM_022982819.1"/>
</dbReference>
<evidence type="ECO:0000256" key="7">
    <source>
        <dbReference type="ARBA" id="ARBA00023239"/>
    </source>
</evidence>
<dbReference type="FunCoup" id="A0A090M6D2">
    <property type="interactions" value="630"/>
</dbReference>
<protein>
    <submittedName>
        <fullName evidence="12">DNA glycosylase/AP lyase, H2TH DNA-binding</fullName>
    </submittedName>
</protein>
<dbReference type="InterPro" id="IPR049332">
    <property type="entry name" value="Fpg-like_C"/>
</dbReference>
<reference evidence="13" key="1">
    <citation type="journal article" date="2006" name="Proc. Natl. Acad. Sci. U.S.A.">
        <title>Genome analysis of the smallest free-living eukaryote Ostreococcus tauri unveils many unique features.</title>
        <authorList>
            <person name="Derelle E."/>
            <person name="Ferraz C."/>
            <person name="Rombauts S."/>
            <person name="Rouze P."/>
            <person name="Worden A.Z."/>
            <person name="Robbens S."/>
            <person name="Partensky F."/>
            <person name="Degroeve S."/>
            <person name="Echeynie S."/>
            <person name="Cooke R."/>
            <person name="Saeys Y."/>
            <person name="Wuyts J."/>
            <person name="Jabbari K."/>
            <person name="Bowler C."/>
            <person name="Panaud O."/>
            <person name="Piegu B."/>
            <person name="Ball S.G."/>
            <person name="Ral J.-P."/>
            <person name="Bouget F.-Y."/>
            <person name="Piganeau G."/>
            <person name="De Baets B."/>
            <person name="Picard A."/>
            <person name="Delseny M."/>
            <person name="Demaille J."/>
            <person name="Van de Peer Y."/>
            <person name="Moreau H."/>
        </authorList>
    </citation>
    <scope>NUCLEOTIDE SEQUENCE [LARGE SCALE GENOMIC DNA]</scope>
    <source>
        <strain evidence="13">OTTH 0595 / CCAP 157/2 / RCC745</strain>
    </source>
</reference>
<dbReference type="InterPro" id="IPR012319">
    <property type="entry name" value="FPG_cat"/>
</dbReference>
<dbReference type="SMART" id="SM00898">
    <property type="entry name" value="Fapy_DNA_glyco"/>
    <property type="match status" value="1"/>
</dbReference>
<evidence type="ECO:0000256" key="1">
    <source>
        <dbReference type="ARBA" id="ARBA00001668"/>
    </source>
</evidence>
<dbReference type="CDD" id="cd08972">
    <property type="entry name" value="PF_Nei_N"/>
    <property type="match status" value="1"/>
</dbReference>
<feature type="compositionally biased region" description="Basic and acidic residues" evidence="10">
    <location>
        <begin position="291"/>
        <end position="304"/>
    </location>
</feature>
<dbReference type="GO" id="GO:0003684">
    <property type="term" value="F:damaged DNA binding"/>
    <property type="evidence" value="ECO:0007669"/>
    <property type="project" value="InterPro"/>
</dbReference>
<sequence length="338" mass="37368">MPELPEVERARRLVHDLCLGSTMTSVHRPVLDDKVFVDVDVGAFESALAKRKIIASERHGKQLWWTLDGEDAKVPCFHFGMTGAFVVRGLDGIQYYNSKATGAGDWPPRFAKATFAFDNGIELAYVDPRRFGKIKLVRDVKEVIGGLGVDPSKALPEGDAFAAMWKRRSAPIKTALMDQKIMAGIGNWMADEILYRARVHPETRANEMTDSQLEAIRERILEVVTVACAANSDHDLFPSDWLFHQRWGKTDGAKVNGDAIKFIEVGGRTTAYVPKLQLKTDRAITIKREIKREPEAEHTTDPPKPKRARAAAKRASSAKASPAAPAARVTRASARAIA</sequence>
<dbReference type="STRING" id="70448.A0A090M6D2"/>
<dbReference type="Gene3D" id="3.20.190.10">
    <property type="entry name" value="MutM-like, N-terminal"/>
    <property type="match status" value="1"/>
</dbReference>
<accession>A0A090M6D2</accession>
<name>A0A090M6D2_OSTTA</name>
<comment type="caution">
    <text evidence="12">The sequence shown here is derived from an EMBL/GenBank/DDBJ whole genome shotgun (WGS) entry which is preliminary data.</text>
</comment>
<dbReference type="InterPro" id="IPR015886">
    <property type="entry name" value="H2TH_FPG"/>
</dbReference>
<gene>
    <name evidence="12" type="ORF">OT_ostta12g00655</name>
</gene>